<evidence type="ECO:0000313" key="6">
    <source>
        <dbReference type="EMBL" id="KAJ3110111.1"/>
    </source>
</evidence>
<dbReference type="AlphaFoldDB" id="A0AAD5SUS8"/>
<gene>
    <name evidence="6" type="ORF">HK100_003150</name>
</gene>
<accession>A0AAD5SUS8</accession>
<evidence type="ECO:0000256" key="2">
    <source>
        <dbReference type="ARBA" id="ARBA00010983"/>
    </source>
</evidence>
<dbReference type="GO" id="GO:0005509">
    <property type="term" value="F:calcium ion binding"/>
    <property type="evidence" value="ECO:0007669"/>
    <property type="project" value="InterPro"/>
</dbReference>
<dbReference type="GO" id="GO:0005789">
    <property type="term" value="C:endoplasmic reticulum membrane"/>
    <property type="evidence" value="ECO:0007669"/>
    <property type="project" value="TreeGrafter"/>
</dbReference>
<dbReference type="InterPro" id="IPR018124">
    <property type="entry name" value="Calret/calnex_CS"/>
</dbReference>
<dbReference type="GO" id="GO:0051082">
    <property type="term" value="F:unfolded protein binding"/>
    <property type="evidence" value="ECO:0007669"/>
    <property type="project" value="InterPro"/>
</dbReference>
<keyword evidence="5" id="KW-0143">Chaperone</keyword>
<name>A0AAD5SUS8_9FUNG</name>
<dbReference type="Pfam" id="PF00262">
    <property type="entry name" value="Calreticulin"/>
    <property type="match status" value="1"/>
</dbReference>
<keyword evidence="7" id="KW-1185">Reference proteome</keyword>
<evidence type="ECO:0008006" key="8">
    <source>
        <dbReference type="Google" id="ProtNLM"/>
    </source>
</evidence>
<reference evidence="6" key="1">
    <citation type="submission" date="2020-05" db="EMBL/GenBank/DDBJ databases">
        <title>Phylogenomic resolution of chytrid fungi.</title>
        <authorList>
            <person name="Stajich J.E."/>
            <person name="Amses K."/>
            <person name="Simmons R."/>
            <person name="Seto K."/>
            <person name="Myers J."/>
            <person name="Bonds A."/>
            <person name="Quandt C.A."/>
            <person name="Barry K."/>
            <person name="Liu P."/>
            <person name="Grigoriev I."/>
            <person name="Longcore J.E."/>
            <person name="James T.Y."/>
        </authorList>
    </citation>
    <scope>NUCLEOTIDE SEQUENCE</scope>
    <source>
        <strain evidence="6">JEL0513</strain>
    </source>
</reference>
<dbReference type="GO" id="GO:0036503">
    <property type="term" value="P:ERAD pathway"/>
    <property type="evidence" value="ECO:0007669"/>
    <property type="project" value="TreeGrafter"/>
</dbReference>
<keyword evidence="5" id="KW-0732">Signal</keyword>
<dbReference type="PRINTS" id="PR00626">
    <property type="entry name" value="CALRETICULIN"/>
</dbReference>
<feature type="chain" id="PRO_5041774190" description="Calnexin" evidence="5">
    <location>
        <begin position="21"/>
        <end position="257"/>
    </location>
</feature>
<dbReference type="GO" id="GO:0006457">
    <property type="term" value="P:protein folding"/>
    <property type="evidence" value="ECO:0007669"/>
    <property type="project" value="InterPro"/>
</dbReference>
<sequence>MKFSQLVTLTLTLVAAFVRADSDEHANTNTESTIQVPLVAFKPTTISGVFIEQFVTPKSKGSVWIPSEAKKVVDGIEDDELLKFRGAWSIEEASVLPSIKSDLGLVVKTPAAHHAISAAFPSPFDTKDSSFVAQYEVKLQNGLECGGAYIKLLTYDPSFTPAAFSDKSPYTIMFGPDRCGSTNKVHFIFRHKNPKTGVIEEKHLNSPVTAKIDKLTNVYTLVVRPDNSFDVLINDESVKSGSLLEDFTPAVNPPKGM</sequence>
<evidence type="ECO:0000313" key="7">
    <source>
        <dbReference type="Proteomes" id="UP001211907"/>
    </source>
</evidence>
<dbReference type="PANTHER" id="PTHR11073">
    <property type="entry name" value="CALRETICULIN AND CALNEXIN"/>
    <property type="match status" value="1"/>
</dbReference>
<protein>
    <recommendedName>
        <fullName evidence="8">Calnexin</fullName>
    </recommendedName>
</protein>
<feature type="disulfide bond" evidence="4">
    <location>
        <begin position="145"/>
        <end position="179"/>
    </location>
</feature>
<dbReference type="InterPro" id="IPR013320">
    <property type="entry name" value="ConA-like_dom_sf"/>
</dbReference>
<dbReference type="PROSITE" id="PS00803">
    <property type="entry name" value="CALRETICULIN_1"/>
    <property type="match status" value="1"/>
</dbReference>
<comment type="subcellular location">
    <subcellularLocation>
        <location evidence="1">Endoplasmic reticulum</location>
    </subcellularLocation>
</comment>
<dbReference type="InterPro" id="IPR001580">
    <property type="entry name" value="Calret/calnex"/>
</dbReference>
<evidence type="ECO:0000256" key="3">
    <source>
        <dbReference type="ARBA" id="ARBA00022824"/>
    </source>
</evidence>
<dbReference type="FunFam" id="2.60.120.200:FF:000011">
    <property type="entry name" value="Probable calnexin"/>
    <property type="match status" value="1"/>
</dbReference>
<dbReference type="EMBL" id="JADGJH010001769">
    <property type="protein sequence ID" value="KAJ3110111.1"/>
    <property type="molecule type" value="Genomic_DNA"/>
</dbReference>
<comment type="similarity">
    <text evidence="2 5">Belongs to the calreticulin family.</text>
</comment>
<dbReference type="SUPFAM" id="SSF49899">
    <property type="entry name" value="Concanavalin A-like lectins/glucanases"/>
    <property type="match status" value="1"/>
</dbReference>
<comment type="caution">
    <text evidence="6">The sequence shown here is derived from an EMBL/GenBank/DDBJ whole genome shotgun (WGS) entry which is preliminary data.</text>
</comment>
<evidence type="ECO:0000256" key="4">
    <source>
        <dbReference type="PIRSR" id="PIRSR601580-3"/>
    </source>
</evidence>
<evidence type="ECO:0000256" key="1">
    <source>
        <dbReference type="ARBA" id="ARBA00004240"/>
    </source>
</evidence>
<dbReference type="Proteomes" id="UP001211907">
    <property type="component" value="Unassembled WGS sequence"/>
</dbReference>
<dbReference type="PROSITE" id="PS00804">
    <property type="entry name" value="CALRETICULIN_2"/>
    <property type="match status" value="1"/>
</dbReference>
<proteinExistence type="inferred from homology"/>
<keyword evidence="3 5" id="KW-0256">Endoplasmic reticulum</keyword>
<feature type="signal peptide" evidence="5">
    <location>
        <begin position="1"/>
        <end position="20"/>
    </location>
</feature>
<keyword evidence="4" id="KW-1015">Disulfide bond</keyword>
<dbReference type="PANTHER" id="PTHR11073:SF1">
    <property type="entry name" value="CALNEXIN 14D-RELATED"/>
    <property type="match status" value="1"/>
</dbReference>
<evidence type="ECO:0000256" key="5">
    <source>
        <dbReference type="RuleBase" id="RU362126"/>
    </source>
</evidence>
<organism evidence="6 7">
    <name type="scientific">Physocladia obscura</name>
    <dbReference type="NCBI Taxonomy" id="109957"/>
    <lineage>
        <taxon>Eukaryota</taxon>
        <taxon>Fungi</taxon>
        <taxon>Fungi incertae sedis</taxon>
        <taxon>Chytridiomycota</taxon>
        <taxon>Chytridiomycota incertae sedis</taxon>
        <taxon>Chytridiomycetes</taxon>
        <taxon>Chytridiales</taxon>
        <taxon>Chytriomycetaceae</taxon>
        <taxon>Physocladia</taxon>
    </lineage>
</organism>
<dbReference type="Gene3D" id="2.60.120.200">
    <property type="match status" value="1"/>
</dbReference>